<keyword evidence="2" id="KW-1185">Reference proteome</keyword>
<dbReference type="Proteomes" id="UP000054485">
    <property type="component" value="Unassembled WGS sequence"/>
</dbReference>
<organism evidence="1 2">
    <name type="scientific">Suillus luteus UH-Slu-Lm8-n1</name>
    <dbReference type="NCBI Taxonomy" id="930992"/>
    <lineage>
        <taxon>Eukaryota</taxon>
        <taxon>Fungi</taxon>
        <taxon>Dikarya</taxon>
        <taxon>Basidiomycota</taxon>
        <taxon>Agaricomycotina</taxon>
        <taxon>Agaricomycetes</taxon>
        <taxon>Agaricomycetidae</taxon>
        <taxon>Boletales</taxon>
        <taxon>Suillineae</taxon>
        <taxon>Suillaceae</taxon>
        <taxon>Suillus</taxon>
    </lineage>
</organism>
<sequence>MCHKDQRFPCIRHDTAHCAWKKNRRSFSEDQARTEHLRTFGRRSTRVRNPYRKTG</sequence>
<evidence type="ECO:0000313" key="1">
    <source>
        <dbReference type="EMBL" id="KIK35866.1"/>
    </source>
</evidence>
<dbReference type="InParanoid" id="A0A0D0A2A7"/>
<reference evidence="2" key="2">
    <citation type="submission" date="2015-01" db="EMBL/GenBank/DDBJ databases">
        <title>Evolutionary Origins and Diversification of the Mycorrhizal Mutualists.</title>
        <authorList>
            <consortium name="DOE Joint Genome Institute"/>
            <consortium name="Mycorrhizal Genomics Consortium"/>
            <person name="Kohler A."/>
            <person name="Kuo A."/>
            <person name="Nagy L.G."/>
            <person name="Floudas D."/>
            <person name="Copeland A."/>
            <person name="Barry K.W."/>
            <person name="Cichocki N."/>
            <person name="Veneault-Fourrey C."/>
            <person name="LaButti K."/>
            <person name="Lindquist E.A."/>
            <person name="Lipzen A."/>
            <person name="Lundell T."/>
            <person name="Morin E."/>
            <person name="Murat C."/>
            <person name="Riley R."/>
            <person name="Ohm R."/>
            <person name="Sun H."/>
            <person name="Tunlid A."/>
            <person name="Henrissat B."/>
            <person name="Grigoriev I.V."/>
            <person name="Hibbett D.S."/>
            <person name="Martin F."/>
        </authorList>
    </citation>
    <scope>NUCLEOTIDE SEQUENCE [LARGE SCALE GENOMIC DNA]</scope>
    <source>
        <strain evidence="2">UH-Slu-Lm8-n1</strain>
    </source>
</reference>
<proteinExistence type="predicted"/>
<reference evidence="1 2" key="1">
    <citation type="submission" date="2014-04" db="EMBL/GenBank/DDBJ databases">
        <authorList>
            <consortium name="DOE Joint Genome Institute"/>
            <person name="Kuo A."/>
            <person name="Ruytinx J."/>
            <person name="Rineau F."/>
            <person name="Colpaert J."/>
            <person name="Kohler A."/>
            <person name="Nagy L.G."/>
            <person name="Floudas D."/>
            <person name="Copeland A."/>
            <person name="Barry K.W."/>
            <person name="Cichocki N."/>
            <person name="Veneault-Fourrey C."/>
            <person name="LaButti K."/>
            <person name="Lindquist E.A."/>
            <person name="Lipzen A."/>
            <person name="Lundell T."/>
            <person name="Morin E."/>
            <person name="Murat C."/>
            <person name="Sun H."/>
            <person name="Tunlid A."/>
            <person name="Henrissat B."/>
            <person name="Grigoriev I.V."/>
            <person name="Hibbett D.S."/>
            <person name="Martin F."/>
            <person name="Nordberg H.P."/>
            <person name="Cantor M.N."/>
            <person name="Hua S.X."/>
        </authorList>
    </citation>
    <scope>NUCLEOTIDE SEQUENCE [LARGE SCALE GENOMIC DNA]</scope>
    <source>
        <strain evidence="1 2">UH-Slu-Lm8-n1</strain>
    </source>
</reference>
<dbReference type="AlphaFoldDB" id="A0A0D0A2A7"/>
<dbReference type="HOGENOM" id="CLU_3033972_0_0_1"/>
<accession>A0A0D0A2A7</accession>
<gene>
    <name evidence="1" type="ORF">CY34DRAFT_557102</name>
</gene>
<dbReference type="EMBL" id="KN835582">
    <property type="protein sequence ID" value="KIK35866.1"/>
    <property type="molecule type" value="Genomic_DNA"/>
</dbReference>
<protein>
    <submittedName>
        <fullName evidence="1">Unplaced genomic scaffold CY34scaffold_451, whole genome shotgun sequence</fullName>
    </submittedName>
</protein>
<name>A0A0D0A2A7_9AGAM</name>
<evidence type="ECO:0000313" key="2">
    <source>
        <dbReference type="Proteomes" id="UP000054485"/>
    </source>
</evidence>